<dbReference type="GO" id="GO:0006281">
    <property type="term" value="P:DNA repair"/>
    <property type="evidence" value="ECO:0007669"/>
    <property type="project" value="TreeGrafter"/>
</dbReference>
<protein>
    <submittedName>
        <fullName evidence="1">Phosphatase</fullName>
    </submittedName>
</protein>
<dbReference type="Gene3D" id="3.40.50.1000">
    <property type="entry name" value="HAD superfamily/HAD-like"/>
    <property type="match status" value="1"/>
</dbReference>
<dbReference type="Gene3D" id="1.10.150.240">
    <property type="entry name" value="Putative phosphatase, domain 2"/>
    <property type="match status" value="1"/>
</dbReference>
<dbReference type="InterPro" id="IPR023198">
    <property type="entry name" value="PGP-like_dom2"/>
</dbReference>
<dbReference type="AlphaFoldDB" id="A0A1S2VCJ6"/>
<dbReference type="SFLD" id="SFLDS00003">
    <property type="entry name" value="Haloacid_Dehalogenase"/>
    <property type="match status" value="1"/>
</dbReference>
<reference evidence="1 2" key="1">
    <citation type="submission" date="2016-10" db="EMBL/GenBank/DDBJ databases">
        <title>Arsenicibacter rosenii gen. nov., sp. nov., an efficient arsenic-methylating bacterium isolated from an arsenic-contaminated paddy soil.</title>
        <authorList>
            <person name="Huang K."/>
        </authorList>
    </citation>
    <scope>NUCLEOTIDE SEQUENCE [LARGE SCALE GENOMIC DNA]</scope>
    <source>
        <strain evidence="1 2">SM-1</strain>
    </source>
</reference>
<proteinExistence type="predicted"/>
<dbReference type="OrthoDB" id="5504491at2"/>
<dbReference type="RefSeq" id="WP_071505940.1">
    <property type="nucleotide sequence ID" value="NZ_MORL01000023.1"/>
</dbReference>
<dbReference type="EMBL" id="MORL01000023">
    <property type="protein sequence ID" value="OIN56412.1"/>
    <property type="molecule type" value="Genomic_DNA"/>
</dbReference>
<dbReference type="InterPro" id="IPR023214">
    <property type="entry name" value="HAD_sf"/>
</dbReference>
<dbReference type="InterPro" id="IPR050155">
    <property type="entry name" value="HAD-like_hydrolase_sf"/>
</dbReference>
<dbReference type="Pfam" id="PF00702">
    <property type="entry name" value="Hydrolase"/>
    <property type="match status" value="1"/>
</dbReference>
<evidence type="ECO:0000313" key="2">
    <source>
        <dbReference type="Proteomes" id="UP000181790"/>
    </source>
</evidence>
<evidence type="ECO:0000313" key="1">
    <source>
        <dbReference type="EMBL" id="OIN56412.1"/>
    </source>
</evidence>
<dbReference type="PANTHER" id="PTHR43434:SF19">
    <property type="entry name" value="PHOSPHONOACETALDEHYDE HYDROLASE"/>
    <property type="match status" value="1"/>
</dbReference>
<sequence>MAIRLVVFDMAGTTVRDQKEVETCFAKAARQTGLVVSDERITAVQGWSKRFVFETLWGEQLGTDHPDLTAHVDESYDAFRQILEAHYQTEAIYPTVGCLDTFEWLRQQGIAIALTTGFYRKVTDLILHKLGWDAGLDEQRIGNPDTLIQMSVASDEVAAGRPAPDMIRKVMQTLHITDPAEVINIGDTPSDLESGRRAGVRLSLGLTNGTHTAGQLAACPNDGLLGSLAELPGVISALQV</sequence>
<dbReference type="SUPFAM" id="SSF56784">
    <property type="entry name" value="HAD-like"/>
    <property type="match status" value="1"/>
</dbReference>
<gene>
    <name evidence="1" type="ORF">BLX24_24890</name>
</gene>
<dbReference type="Proteomes" id="UP000181790">
    <property type="component" value="Unassembled WGS sequence"/>
</dbReference>
<comment type="caution">
    <text evidence="1">The sequence shown here is derived from an EMBL/GenBank/DDBJ whole genome shotgun (WGS) entry which is preliminary data.</text>
</comment>
<name>A0A1S2VCJ6_9BACT</name>
<dbReference type="InterPro" id="IPR036412">
    <property type="entry name" value="HAD-like_sf"/>
</dbReference>
<dbReference type="GO" id="GO:0008967">
    <property type="term" value="F:phosphoglycolate phosphatase activity"/>
    <property type="evidence" value="ECO:0007669"/>
    <property type="project" value="TreeGrafter"/>
</dbReference>
<dbReference type="PANTHER" id="PTHR43434">
    <property type="entry name" value="PHOSPHOGLYCOLATE PHOSPHATASE"/>
    <property type="match status" value="1"/>
</dbReference>
<accession>A0A1S2VCJ6</accession>
<dbReference type="SFLD" id="SFLDG01129">
    <property type="entry name" value="C1.5:_HAD__Beta-PGM__Phosphata"/>
    <property type="match status" value="1"/>
</dbReference>
<keyword evidence="2" id="KW-1185">Reference proteome</keyword>
<organism evidence="1 2">
    <name type="scientific">Arsenicibacter rosenii</name>
    <dbReference type="NCBI Taxonomy" id="1750698"/>
    <lineage>
        <taxon>Bacteria</taxon>
        <taxon>Pseudomonadati</taxon>
        <taxon>Bacteroidota</taxon>
        <taxon>Cytophagia</taxon>
        <taxon>Cytophagales</taxon>
        <taxon>Spirosomataceae</taxon>
        <taxon>Arsenicibacter</taxon>
    </lineage>
</organism>
<dbReference type="GO" id="GO:0005829">
    <property type="term" value="C:cytosol"/>
    <property type="evidence" value="ECO:0007669"/>
    <property type="project" value="TreeGrafter"/>
</dbReference>